<evidence type="ECO:0000259" key="5">
    <source>
        <dbReference type="Pfam" id="PF00149"/>
    </source>
</evidence>
<name>A0A930BQG2_9RHOO</name>
<dbReference type="PANTHER" id="PTHR42988">
    <property type="entry name" value="PHOSPHOHYDROLASE"/>
    <property type="match status" value="1"/>
</dbReference>
<reference evidence="6" key="1">
    <citation type="submission" date="2020-04" db="EMBL/GenBank/DDBJ databases">
        <title>Deep metagenomics examines the oral microbiome during advanced dental caries in children, revealing novel taxa and co-occurrences with host molecules.</title>
        <authorList>
            <person name="Baker J.L."/>
            <person name="Morton J.T."/>
            <person name="Dinis M."/>
            <person name="Alvarez R."/>
            <person name="Tran N.C."/>
            <person name="Knight R."/>
            <person name="Edlund A."/>
        </authorList>
    </citation>
    <scope>NUCLEOTIDE SEQUENCE</scope>
    <source>
        <strain evidence="6">JCVI_32_bin.24</strain>
    </source>
</reference>
<protein>
    <submittedName>
        <fullName evidence="6">Metallophosphoesterase</fullName>
    </submittedName>
</protein>
<dbReference type="InterPro" id="IPR029052">
    <property type="entry name" value="Metallo-depent_PP-like"/>
</dbReference>
<organism evidence="6 7">
    <name type="scientific">Dechloromonas agitata</name>
    <dbReference type="NCBI Taxonomy" id="73030"/>
    <lineage>
        <taxon>Bacteria</taxon>
        <taxon>Pseudomonadati</taxon>
        <taxon>Pseudomonadota</taxon>
        <taxon>Betaproteobacteria</taxon>
        <taxon>Rhodocyclales</taxon>
        <taxon>Azonexaceae</taxon>
        <taxon>Dechloromonas</taxon>
    </lineage>
</organism>
<evidence type="ECO:0000256" key="4">
    <source>
        <dbReference type="ARBA" id="ARBA00025742"/>
    </source>
</evidence>
<dbReference type="SUPFAM" id="SSF56300">
    <property type="entry name" value="Metallo-dependent phosphatases"/>
    <property type="match status" value="1"/>
</dbReference>
<evidence type="ECO:0000256" key="3">
    <source>
        <dbReference type="ARBA" id="ARBA00023004"/>
    </source>
</evidence>
<dbReference type="GO" id="GO:0016787">
    <property type="term" value="F:hydrolase activity"/>
    <property type="evidence" value="ECO:0007669"/>
    <property type="project" value="UniProtKB-KW"/>
</dbReference>
<sequence>MRIVQLSDLHLQPAPLCSGVDPWLAWQAALDRIAALEPAPDLLLLSGDLANDGAAPTYARLAASLAAVGWPFALLPGNHDGRAALRAAFPGQAWADGRLLCQRVDCGELTLLLLDTLVAGEEWGDFGDAHLTWLDAHCPAGRRVVVTMHHPPSALGIAGMDRIACRGGERLAAWLAGRPQVEAVWCGHVHRLVVSAFAGKMLLTAPATVHQIALVDGPLAWTAEPPGLLVHDLAPGRPLSSHYLPVAGAPVVPYEA</sequence>
<dbReference type="InterPro" id="IPR042283">
    <property type="entry name" value="GpdQ_catalytic"/>
</dbReference>
<dbReference type="PANTHER" id="PTHR42988:SF2">
    <property type="entry name" value="CYCLIC NUCLEOTIDE PHOSPHODIESTERASE CBUA0032-RELATED"/>
    <property type="match status" value="1"/>
</dbReference>
<dbReference type="GO" id="GO:0046872">
    <property type="term" value="F:metal ion binding"/>
    <property type="evidence" value="ECO:0007669"/>
    <property type="project" value="UniProtKB-KW"/>
</dbReference>
<evidence type="ECO:0000313" key="6">
    <source>
        <dbReference type="EMBL" id="MBF1163451.1"/>
    </source>
</evidence>
<comment type="caution">
    <text evidence="6">The sequence shown here is derived from an EMBL/GenBank/DDBJ whole genome shotgun (WGS) entry which is preliminary data.</text>
</comment>
<keyword evidence="2" id="KW-0378">Hydrolase</keyword>
<keyword evidence="3" id="KW-0408">Iron</keyword>
<evidence type="ECO:0000256" key="1">
    <source>
        <dbReference type="ARBA" id="ARBA00022723"/>
    </source>
</evidence>
<keyword evidence="1" id="KW-0479">Metal-binding</keyword>
<dbReference type="AlphaFoldDB" id="A0A930BQG2"/>
<dbReference type="InterPro" id="IPR004843">
    <property type="entry name" value="Calcineurin-like_PHP"/>
</dbReference>
<evidence type="ECO:0000256" key="2">
    <source>
        <dbReference type="ARBA" id="ARBA00022801"/>
    </source>
</evidence>
<dbReference type="Gene3D" id="3.60.21.40">
    <property type="entry name" value="GpdQ, catalytic alpha/beta sandwich domain"/>
    <property type="match status" value="1"/>
</dbReference>
<gene>
    <name evidence="6" type="ORF">HXL68_00275</name>
</gene>
<dbReference type="Pfam" id="PF00149">
    <property type="entry name" value="Metallophos"/>
    <property type="match status" value="1"/>
</dbReference>
<dbReference type="InterPro" id="IPR042281">
    <property type="entry name" value="GpdQ_beta-strand"/>
</dbReference>
<accession>A0A930BQG2</accession>
<dbReference type="InterPro" id="IPR050884">
    <property type="entry name" value="CNP_phosphodiesterase-III"/>
</dbReference>
<proteinExistence type="inferred from homology"/>
<evidence type="ECO:0000313" key="7">
    <source>
        <dbReference type="Proteomes" id="UP000718593"/>
    </source>
</evidence>
<dbReference type="Proteomes" id="UP000718593">
    <property type="component" value="Unassembled WGS sequence"/>
</dbReference>
<dbReference type="Gene3D" id="3.30.750.180">
    <property type="entry name" value="GpdQ, beta-strand dimerisation domain"/>
    <property type="match status" value="1"/>
</dbReference>
<feature type="domain" description="Calcineurin-like phosphoesterase" evidence="5">
    <location>
        <begin position="1"/>
        <end position="191"/>
    </location>
</feature>
<dbReference type="EMBL" id="JABZMI010000001">
    <property type="protein sequence ID" value="MBF1163451.1"/>
    <property type="molecule type" value="Genomic_DNA"/>
</dbReference>
<comment type="similarity">
    <text evidence="4">Belongs to the cyclic nucleotide phosphodiesterase class-III family.</text>
</comment>